<accession>A0A9N9HY10</accession>
<gene>
    <name evidence="1" type="ORF">AMORRO_LOCUS12706</name>
</gene>
<evidence type="ECO:0000313" key="1">
    <source>
        <dbReference type="EMBL" id="CAG8711312.1"/>
    </source>
</evidence>
<dbReference type="AlphaFoldDB" id="A0A9N9HY10"/>
<organism evidence="1 2">
    <name type="scientific">Acaulospora morrowiae</name>
    <dbReference type="NCBI Taxonomy" id="94023"/>
    <lineage>
        <taxon>Eukaryota</taxon>
        <taxon>Fungi</taxon>
        <taxon>Fungi incertae sedis</taxon>
        <taxon>Mucoromycota</taxon>
        <taxon>Glomeromycotina</taxon>
        <taxon>Glomeromycetes</taxon>
        <taxon>Diversisporales</taxon>
        <taxon>Acaulosporaceae</taxon>
        <taxon>Acaulospora</taxon>
    </lineage>
</organism>
<reference evidence="1" key="1">
    <citation type="submission" date="2021-06" db="EMBL/GenBank/DDBJ databases">
        <authorList>
            <person name="Kallberg Y."/>
            <person name="Tangrot J."/>
            <person name="Rosling A."/>
        </authorList>
    </citation>
    <scope>NUCLEOTIDE SEQUENCE</scope>
    <source>
        <strain evidence="1">CL551</strain>
    </source>
</reference>
<evidence type="ECO:0000313" key="2">
    <source>
        <dbReference type="Proteomes" id="UP000789342"/>
    </source>
</evidence>
<comment type="caution">
    <text evidence="1">The sequence shown here is derived from an EMBL/GenBank/DDBJ whole genome shotgun (WGS) entry which is preliminary data.</text>
</comment>
<feature type="non-terminal residue" evidence="1">
    <location>
        <position position="1"/>
    </location>
</feature>
<protein>
    <submittedName>
        <fullName evidence="1">1810_t:CDS:1</fullName>
    </submittedName>
</protein>
<proteinExistence type="predicted"/>
<dbReference type="Proteomes" id="UP000789342">
    <property type="component" value="Unassembled WGS sequence"/>
</dbReference>
<sequence>EGILPVDRFIPLPFLNHFTYRYFEVMEKARKYWDKDNAIEDPIHIPKNLNPA</sequence>
<name>A0A9N9HY10_9GLOM</name>
<keyword evidence="2" id="KW-1185">Reference proteome</keyword>
<dbReference type="EMBL" id="CAJVPV010019482">
    <property type="protein sequence ID" value="CAG8711312.1"/>
    <property type="molecule type" value="Genomic_DNA"/>
</dbReference>